<name>A0ABD0R9W5_CIRMR</name>
<evidence type="ECO:0000313" key="2">
    <source>
        <dbReference type="EMBL" id="KAL0195315.1"/>
    </source>
</evidence>
<reference evidence="2 3" key="1">
    <citation type="submission" date="2024-05" db="EMBL/GenBank/DDBJ databases">
        <title>Genome sequencing and assembly of Indian major carp, Cirrhinus mrigala (Hamilton, 1822).</title>
        <authorList>
            <person name="Mohindra V."/>
            <person name="Chowdhury L.M."/>
            <person name="Lal K."/>
            <person name="Jena J.K."/>
        </authorList>
    </citation>
    <scope>NUCLEOTIDE SEQUENCE [LARGE SCALE GENOMIC DNA]</scope>
    <source>
        <strain evidence="2">CM1030</strain>
        <tissue evidence="2">Blood</tissue>
    </source>
</reference>
<evidence type="ECO:0000256" key="1">
    <source>
        <dbReference type="SAM" id="MobiDB-lite"/>
    </source>
</evidence>
<gene>
    <name evidence="2" type="ORF">M9458_008887</name>
</gene>
<feature type="non-terminal residue" evidence="2">
    <location>
        <position position="1"/>
    </location>
</feature>
<feature type="region of interest" description="Disordered" evidence="1">
    <location>
        <begin position="34"/>
        <end position="117"/>
    </location>
</feature>
<feature type="compositionally biased region" description="Polar residues" evidence="1">
    <location>
        <begin position="68"/>
        <end position="84"/>
    </location>
</feature>
<accession>A0ABD0R9W5</accession>
<feature type="compositionally biased region" description="Polar residues" evidence="1">
    <location>
        <begin position="41"/>
        <end position="50"/>
    </location>
</feature>
<proteinExistence type="predicted"/>
<dbReference type="Proteomes" id="UP001529510">
    <property type="component" value="Unassembled WGS sequence"/>
</dbReference>
<sequence length="117" mass="12596">VLYRLKEKQFLDQQLKDPSPPSLDVQLAPISVHGAQPPLTLKNSMVQANQTSKPSATHSTSSTSTPSCNISIHQTHSSVTTSEPQCPPGHSVAELKPTVSSTHSPFRMKSVAGLQER</sequence>
<dbReference type="AlphaFoldDB" id="A0ABD0R9W5"/>
<dbReference type="EMBL" id="JAMKFB020000004">
    <property type="protein sequence ID" value="KAL0195315.1"/>
    <property type="molecule type" value="Genomic_DNA"/>
</dbReference>
<organism evidence="2 3">
    <name type="scientific">Cirrhinus mrigala</name>
    <name type="common">Mrigala</name>
    <dbReference type="NCBI Taxonomy" id="683832"/>
    <lineage>
        <taxon>Eukaryota</taxon>
        <taxon>Metazoa</taxon>
        <taxon>Chordata</taxon>
        <taxon>Craniata</taxon>
        <taxon>Vertebrata</taxon>
        <taxon>Euteleostomi</taxon>
        <taxon>Actinopterygii</taxon>
        <taxon>Neopterygii</taxon>
        <taxon>Teleostei</taxon>
        <taxon>Ostariophysi</taxon>
        <taxon>Cypriniformes</taxon>
        <taxon>Cyprinidae</taxon>
        <taxon>Labeoninae</taxon>
        <taxon>Labeonini</taxon>
        <taxon>Cirrhinus</taxon>
    </lineage>
</organism>
<keyword evidence="3" id="KW-1185">Reference proteome</keyword>
<evidence type="ECO:0000313" key="3">
    <source>
        <dbReference type="Proteomes" id="UP001529510"/>
    </source>
</evidence>
<feature type="compositionally biased region" description="Low complexity" evidence="1">
    <location>
        <begin position="51"/>
        <end position="67"/>
    </location>
</feature>
<comment type="caution">
    <text evidence="2">The sequence shown here is derived from an EMBL/GenBank/DDBJ whole genome shotgun (WGS) entry which is preliminary data.</text>
</comment>
<protein>
    <submittedName>
        <fullName evidence="2">Uncharacterized protein</fullName>
    </submittedName>
</protein>